<proteinExistence type="inferred from homology"/>
<evidence type="ECO:0000313" key="15">
    <source>
        <dbReference type="RefSeq" id="XP_028155067.1"/>
    </source>
</evidence>
<evidence type="ECO:0000256" key="6">
    <source>
        <dbReference type="ARBA" id="ARBA00022723"/>
    </source>
</evidence>
<evidence type="ECO:0000256" key="10">
    <source>
        <dbReference type="ARBA" id="ARBA00022842"/>
    </source>
</evidence>
<comment type="catalytic activity">
    <reaction evidence="13">
        <text>pyruvate + ATP = phosphoenolpyruvate + ADP + H(+)</text>
        <dbReference type="Rhea" id="RHEA:18157"/>
        <dbReference type="ChEBI" id="CHEBI:15361"/>
        <dbReference type="ChEBI" id="CHEBI:15378"/>
        <dbReference type="ChEBI" id="CHEBI:30616"/>
        <dbReference type="ChEBI" id="CHEBI:58702"/>
        <dbReference type="ChEBI" id="CHEBI:456216"/>
        <dbReference type="EC" id="2.7.1.40"/>
    </reaction>
</comment>
<dbReference type="GO" id="GO:0005524">
    <property type="term" value="F:ATP binding"/>
    <property type="evidence" value="ECO:0007669"/>
    <property type="project" value="UniProtKB-KW"/>
</dbReference>
<comment type="similarity">
    <text evidence="3 13">Belongs to the pyruvate kinase family.</text>
</comment>
<feature type="non-terminal residue" evidence="15">
    <location>
        <position position="1"/>
    </location>
</feature>
<organism evidence="15">
    <name type="scientific">Diabrotica virgifera virgifera</name>
    <name type="common">western corn rootworm</name>
    <dbReference type="NCBI Taxonomy" id="50390"/>
    <lineage>
        <taxon>Eukaryota</taxon>
        <taxon>Metazoa</taxon>
        <taxon>Ecdysozoa</taxon>
        <taxon>Arthropoda</taxon>
        <taxon>Hexapoda</taxon>
        <taxon>Insecta</taxon>
        <taxon>Pterygota</taxon>
        <taxon>Neoptera</taxon>
        <taxon>Endopterygota</taxon>
        <taxon>Coleoptera</taxon>
        <taxon>Polyphaga</taxon>
        <taxon>Cucujiformia</taxon>
        <taxon>Chrysomeloidea</taxon>
        <taxon>Chrysomelidae</taxon>
        <taxon>Galerucinae</taxon>
        <taxon>Diabroticina</taxon>
        <taxon>Diabroticites</taxon>
        <taxon>Diabrotica</taxon>
    </lineage>
</organism>
<keyword evidence="7" id="KW-0547">Nucleotide-binding</keyword>
<keyword evidence="8 13" id="KW-0418">Kinase</keyword>
<protein>
    <recommendedName>
        <fullName evidence="4 13">Pyruvate kinase</fullName>
        <ecNumber evidence="4 13">2.7.1.40</ecNumber>
    </recommendedName>
</protein>
<evidence type="ECO:0000256" key="5">
    <source>
        <dbReference type="ARBA" id="ARBA00022679"/>
    </source>
</evidence>
<dbReference type="InterPro" id="IPR015806">
    <property type="entry name" value="Pyrv_Knase_insert_dom_sf"/>
</dbReference>
<keyword evidence="11 13" id="KW-0324">Glycolysis</keyword>
<dbReference type="InterPro" id="IPR040442">
    <property type="entry name" value="Pyrv_kinase-like_dom_sf"/>
</dbReference>
<evidence type="ECO:0000256" key="2">
    <source>
        <dbReference type="ARBA" id="ARBA00004997"/>
    </source>
</evidence>
<accession>A0A6P7H8X7</accession>
<comment type="pathway">
    <text evidence="2 13">Carbohydrate degradation; glycolysis; pyruvate from D-glyceraldehyde 3-phosphate: step 5/5.</text>
</comment>
<dbReference type="GO" id="GO:0004743">
    <property type="term" value="F:pyruvate kinase activity"/>
    <property type="evidence" value="ECO:0007669"/>
    <property type="project" value="UniProtKB-EC"/>
</dbReference>
<dbReference type="InterPro" id="IPR015793">
    <property type="entry name" value="Pyrv_Knase_brl"/>
</dbReference>
<keyword evidence="6" id="KW-0479">Metal-binding</keyword>
<evidence type="ECO:0000256" key="3">
    <source>
        <dbReference type="ARBA" id="ARBA00008663"/>
    </source>
</evidence>
<dbReference type="GO" id="GO:0016301">
    <property type="term" value="F:kinase activity"/>
    <property type="evidence" value="ECO:0007669"/>
    <property type="project" value="UniProtKB-KW"/>
</dbReference>
<dbReference type="InterPro" id="IPR001697">
    <property type="entry name" value="Pyr_Knase"/>
</dbReference>
<evidence type="ECO:0000256" key="13">
    <source>
        <dbReference type="RuleBase" id="RU000504"/>
    </source>
</evidence>
<keyword evidence="10 13" id="KW-0460">Magnesium</keyword>
<keyword evidence="5 13" id="KW-0808">Transferase</keyword>
<evidence type="ECO:0000256" key="9">
    <source>
        <dbReference type="ARBA" id="ARBA00022840"/>
    </source>
</evidence>
<dbReference type="PANTHER" id="PTHR11817">
    <property type="entry name" value="PYRUVATE KINASE"/>
    <property type="match status" value="1"/>
</dbReference>
<name>A0A6P7H8X7_DIAVI</name>
<dbReference type="RefSeq" id="XP_028155067.1">
    <property type="nucleotide sequence ID" value="XM_028299266.1"/>
</dbReference>
<dbReference type="GO" id="GO:0030955">
    <property type="term" value="F:potassium ion binding"/>
    <property type="evidence" value="ECO:0007669"/>
    <property type="project" value="InterPro"/>
</dbReference>
<dbReference type="Gene3D" id="3.20.20.60">
    <property type="entry name" value="Phosphoenolpyruvate-binding domains"/>
    <property type="match status" value="1"/>
</dbReference>
<dbReference type="SUPFAM" id="SSF51621">
    <property type="entry name" value="Phosphoenolpyruvate/pyruvate domain"/>
    <property type="match status" value="1"/>
</dbReference>
<dbReference type="GO" id="GO:0000287">
    <property type="term" value="F:magnesium ion binding"/>
    <property type="evidence" value="ECO:0007669"/>
    <property type="project" value="InterPro"/>
</dbReference>
<evidence type="ECO:0000256" key="11">
    <source>
        <dbReference type="ARBA" id="ARBA00023152"/>
    </source>
</evidence>
<dbReference type="Gene3D" id="2.40.33.10">
    <property type="entry name" value="PK beta-barrel domain-like"/>
    <property type="match status" value="1"/>
</dbReference>
<evidence type="ECO:0000256" key="4">
    <source>
        <dbReference type="ARBA" id="ARBA00012142"/>
    </source>
</evidence>
<keyword evidence="9" id="KW-0067">ATP-binding</keyword>
<evidence type="ECO:0000256" key="12">
    <source>
        <dbReference type="ARBA" id="ARBA00023317"/>
    </source>
</evidence>
<gene>
    <name evidence="15" type="primary">LOC114348776</name>
</gene>
<dbReference type="InParanoid" id="A0A6P7H8X7"/>
<sequence length="124" mass="13304">MLISNASVTVPNATIPLPAISASDKELLKMAVGECVEYLFVSGIQNKQGVLDVKDILGPRGNTILIVVKIDTEIAVENIDEIIKTADGILIDADRLVIELPKEKVFLIQKSIAAKCNLAGTQSF</sequence>
<reference evidence="15" key="1">
    <citation type="submission" date="2025-08" db="UniProtKB">
        <authorList>
            <consortium name="RefSeq"/>
        </authorList>
    </citation>
    <scope>IDENTIFICATION</scope>
    <source>
        <tissue evidence="15">Whole insect</tissue>
    </source>
</reference>
<dbReference type="Pfam" id="PF00224">
    <property type="entry name" value="PK"/>
    <property type="match status" value="1"/>
</dbReference>
<keyword evidence="12" id="KW-0670">Pyruvate</keyword>
<dbReference type="EC" id="2.7.1.40" evidence="4 13"/>
<dbReference type="UniPathway" id="UPA00109">
    <property type="reaction ID" value="UER00188"/>
</dbReference>
<dbReference type="AlphaFoldDB" id="A0A6P7H8X7"/>
<dbReference type="PRINTS" id="PR01050">
    <property type="entry name" value="PYRUVTKNASE"/>
</dbReference>
<dbReference type="InterPro" id="IPR015813">
    <property type="entry name" value="Pyrv/PenolPyrv_kinase-like_dom"/>
</dbReference>
<evidence type="ECO:0000256" key="1">
    <source>
        <dbReference type="ARBA" id="ARBA00001958"/>
    </source>
</evidence>
<evidence type="ECO:0000256" key="7">
    <source>
        <dbReference type="ARBA" id="ARBA00022741"/>
    </source>
</evidence>
<comment type="cofactor">
    <cofactor evidence="1">
        <name>K(+)</name>
        <dbReference type="ChEBI" id="CHEBI:29103"/>
    </cofactor>
</comment>
<feature type="domain" description="Pyruvate kinase barrel" evidence="14">
    <location>
        <begin position="3"/>
        <end position="121"/>
    </location>
</feature>
<evidence type="ECO:0000259" key="14">
    <source>
        <dbReference type="Pfam" id="PF00224"/>
    </source>
</evidence>
<evidence type="ECO:0000256" key="8">
    <source>
        <dbReference type="ARBA" id="ARBA00022777"/>
    </source>
</evidence>